<dbReference type="EMBL" id="PYMJ01000060">
    <property type="protein sequence ID" value="PSU43034.1"/>
    <property type="molecule type" value="Genomic_DNA"/>
</dbReference>
<accession>A0A2T3J6B1</accession>
<dbReference type="InterPro" id="IPR010391">
    <property type="entry name" value="DNA_damage-inducible_DinI-like"/>
</dbReference>
<dbReference type="OrthoDB" id="5895158at2"/>
<dbReference type="SUPFAM" id="SSF54857">
    <property type="entry name" value="DNA damage-inducible protein DinI"/>
    <property type="match status" value="1"/>
</dbReference>
<organism evidence="1 2">
    <name type="scientific">Photobacterium frigidiphilum</name>
    <dbReference type="NCBI Taxonomy" id="264736"/>
    <lineage>
        <taxon>Bacteria</taxon>
        <taxon>Pseudomonadati</taxon>
        <taxon>Pseudomonadota</taxon>
        <taxon>Gammaproteobacteria</taxon>
        <taxon>Vibrionales</taxon>
        <taxon>Vibrionaceae</taxon>
        <taxon>Photobacterium</taxon>
    </lineage>
</organism>
<dbReference type="InterPro" id="IPR036687">
    <property type="entry name" value="DinI-like_sf"/>
</dbReference>
<evidence type="ECO:0000313" key="1">
    <source>
        <dbReference type="EMBL" id="PSU43034.1"/>
    </source>
</evidence>
<protein>
    <submittedName>
        <fullName evidence="1">DinI family protein</fullName>
    </submittedName>
</protein>
<dbReference type="PANTHER" id="PTHR36572:SF2">
    <property type="entry name" value="DNA DAMAGE-INDUCIBLE PROTEIN I"/>
    <property type="match status" value="1"/>
</dbReference>
<dbReference type="Gene3D" id="3.30.910.10">
    <property type="entry name" value="DinI-like"/>
    <property type="match status" value="1"/>
</dbReference>
<keyword evidence="2" id="KW-1185">Reference proteome</keyword>
<comment type="caution">
    <text evidence="1">The sequence shown here is derived from an EMBL/GenBank/DDBJ whole genome shotgun (WGS) entry which is preliminary data.</text>
</comment>
<dbReference type="Proteomes" id="UP000240987">
    <property type="component" value="Unassembled WGS sequence"/>
</dbReference>
<reference evidence="1 2" key="1">
    <citation type="submission" date="2018-01" db="EMBL/GenBank/DDBJ databases">
        <title>Whole genome sequencing of Histamine producing bacteria.</title>
        <authorList>
            <person name="Butler K."/>
        </authorList>
    </citation>
    <scope>NUCLEOTIDE SEQUENCE [LARGE SCALE GENOMIC DNA]</scope>
    <source>
        <strain evidence="1 2">JCM 12947</strain>
    </source>
</reference>
<evidence type="ECO:0000313" key="2">
    <source>
        <dbReference type="Proteomes" id="UP000240987"/>
    </source>
</evidence>
<sequence length="78" mass="9140">MNIELMVNKTGLPDKGFPKLENEFNRRILSRWPEAIIRVRKGNNNVLTVLRASSTDKKLVSQLLEEMFDEADEWLDEH</sequence>
<gene>
    <name evidence="1" type="ORF">C9J12_28410</name>
</gene>
<proteinExistence type="predicted"/>
<dbReference type="PANTHER" id="PTHR36572">
    <property type="entry name" value="DNA DAMAGE-INDUCIBLE PROTEIN I-RELATED"/>
    <property type="match status" value="1"/>
</dbReference>
<dbReference type="RefSeq" id="WP_107246519.1">
    <property type="nucleotide sequence ID" value="NZ_PYMJ01000060.1"/>
</dbReference>
<dbReference type="GO" id="GO:0009432">
    <property type="term" value="P:SOS response"/>
    <property type="evidence" value="ECO:0007669"/>
    <property type="project" value="TreeGrafter"/>
</dbReference>
<name>A0A2T3J6B1_9GAMM</name>
<dbReference type="Pfam" id="PF06183">
    <property type="entry name" value="DinI"/>
    <property type="match status" value="1"/>
</dbReference>
<dbReference type="AlphaFoldDB" id="A0A2T3J6B1"/>